<dbReference type="AlphaFoldDB" id="A0A940S1F4"/>
<comment type="caution">
    <text evidence="1">The sequence shown here is derived from an EMBL/GenBank/DDBJ whole genome shotgun (WGS) entry which is preliminary data.</text>
</comment>
<sequence>MPINLTVHPHSCLAYYRLSGVLTVDDSARALRAWIDHPGFEPSHVMLIDMSTCDEIRVTFLGIVVAVERLLPVFDAFTRPALCVIHAPDDVAFGVARMLQQTVEPVSNICFEIHRDPPGALRAAGICLPTFDALDAGLGLSLPAVGFG</sequence>
<gene>
    <name evidence="1" type="ORF">J5474_11270</name>
</gene>
<name>A0A940S1F4_9RHOB</name>
<evidence type="ECO:0000313" key="1">
    <source>
        <dbReference type="EMBL" id="MBP0483066.1"/>
    </source>
</evidence>
<protein>
    <submittedName>
        <fullName evidence="1">Uncharacterized protein</fullName>
    </submittedName>
</protein>
<dbReference type="EMBL" id="JAGISH010000005">
    <property type="protein sequence ID" value="MBP0483066.1"/>
    <property type="molecule type" value="Genomic_DNA"/>
</dbReference>
<keyword evidence="2" id="KW-1185">Reference proteome</keyword>
<organism evidence="1 2">
    <name type="scientific">Sagittula salina</name>
    <dbReference type="NCBI Taxonomy" id="2820268"/>
    <lineage>
        <taxon>Bacteria</taxon>
        <taxon>Pseudomonadati</taxon>
        <taxon>Pseudomonadota</taxon>
        <taxon>Alphaproteobacteria</taxon>
        <taxon>Rhodobacterales</taxon>
        <taxon>Roseobacteraceae</taxon>
        <taxon>Sagittula</taxon>
    </lineage>
</organism>
<evidence type="ECO:0000313" key="2">
    <source>
        <dbReference type="Proteomes" id="UP000675940"/>
    </source>
</evidence>
<accession>A0A940S1F4</accession>
<dbReference type="Proteomes" id="UP000675940">
    <property type="component" value="Unassembled WGS sequence"/>
</dbReference>
<proteinExistence type="predicted"/>
<reference evidence="1" key="1">
    <citation type="submission" date="2021-03" db="EMBL/GenBank/DDBJ databases">
        <title>Sagittula salina sp. nov. strain M10.9X isolated from the marine waste.</title>
        <authorList>
            <person name="Satari L."/>
            <person name="Molina-Menor E."/>
            <person name="Vidal-Verdu A."/>
            <person name="Pascual J."/>
            <person name="Pereto J."/>
            <person name="Porcar M."/>
        </authorList>
    </citation>
    <scope>NUCLEOTIDE SEQUENCE</scope>
    <source>
        <strain evidence="1">M10.9X</strain>
    </source>
</reference>
<dbReference type="RefSeq" id="WP_209361002.1">
    <property type="nucleotide sequence ID" value="NZ_JAGISH010000005.1"/>
</dbReference>